<name>A0AAD9TMK1_9ROSI</name>
<dbReference type="EMBL" id="JANJYI010000008">
    <property type="protein sequence ID" value="KAK2638408.1"/>
    <property type="molecule type" value="Genomic_DNA"/>
</dbReference>
<organism evidence="2 3">
    <name type="scientific">Dipteronia dyeriana</name>
    <dbReference type="NCBI Taxonomy" id="168575"/>
    <lineage>
        <taxon>Eukaryota</taxon>
        <taxon>Viridiplantae</taxon>
        <taxon>Streptophyta</taxon>
        <taxon>Embryophyta</taxon>
        <taxon>Tracheophyta</taxon>
        <taxon>Spermatophyta</taxon>
        <taxon>Magnoliopsida</taxon>
        <taxon>eudicotyledons</taxon>
        <taxon>Gunneridae</taxon>
        <taxon>Pentapetalae</taxon>
        <taxon>rosids</taxon>
        <taxon>malvids</taxon>
        <taxon>Sapindales</taxon>
        <taxon>Sapindaceae</taxon>
        <taxon>Hippocastanoideae</taxon>
        <taxon>Acereae</taxon>
        <taxon>Dipteronia</taxon>
    </lineage>
</organism>
<dbReference type="Proteomes" id="UP001280121">
    <property type="component" value="Unassembled WGS sequence"/>
</dbReference>
<feature type="compositionally biased region" description="Basic and acidic residues" evidence="1">
    <location>
        <begin position="1"/>
        <end position="36"/>
    </location>
</feature>
<dbReference type="AlphaFoldDB" id="A0AAD9TMK1"/>
<comment type="caution">
    <text evidence="2">The sequence shown here is derived from an EMBL/GenBank/DDBJ whole genome shotgun (WGS) entry which is preliminary data.</text>
</comment>
<accession>A0AAD9TMK1</accession>
<gene>
    <name evidence="2" type="ORF">Ddye_026203</name>
</gene>
<keyword evidence="3" id="KW-1185">Reference proteome</keyword>
<sequence>MKEKGQQLKENDQRLKEKEHKMKEKAQKRQEQDRILNQDVNKLPQSLRLTFEIYQAQILKEWENGGLFGKVFTSSDDDK</sequence>
<evidence type="ECO:0000256" key="1">
    <source>
        <dbReference type="SAM" id="MobiDB-lite"/>
    </source>
</evidence>
<reference evidence="2" key="1">
    <citation type="journal article" date="2023" name="Plant J.">
        <title>Genome sequences and population genomics provide insights into the demographic history, inbreeding, and mutation load of two 'living fossil' tree species of Dipteronia.</title>
        <authorList>
            <person name="Feng Y."/>
            <person name="Comes H.P."/>
            <person name="Chen J."/>
            <person name="Zhu S."/>
            <person name="Lu R."/>
            <person name="Zhang X."/>
            <person name="Li P."/>
            <person name="Qiu J."/>
            <person name="Olsen K.M."/>
            <person name="Qiu Y."/>
        </authorList>
    </citation>
    <scope>NUCLEOTIDE SEQUENCE</scope>
    <source>
        <strain evidence="2">KIB01</strain>
    </source>
</reference>
<protein>
    <submittedName>
        <fullName evidence="2">Uncharacterized protein</fullName>
    </submittedName>
</protein>
<evidence type="ECO:0000313" key="2">
    <source>
        <dbReference type="EMBL" id="KAK2638408.1"/>
    </source>
</evidence>
<feature type="region of interest" description="Disordered" evidence="1">
    <location>
        <begin position="1"/>
        <end position="39"/>
    </location>
</feature>
<proteinExistence type="predicted"/>
<evidence type="ECO:0000313" key="3">
    <source>
        <dbReference type="Proteomes" id="UP001280121"/>
    </source>
</evidence>